<dbReference type="InterPro" id="IPR038909">
    <property type="entry name" value="Effector_transcript"/>
</dbReference>
<sequence>MAGCARLKREDCKRTKHDSNFSKWQLLIGPSDWQDYFLGKEGASRYRVHNLPTTSGPGLYELGIVVSRSTLPRRDVGKLVPDGMVVVYLGQADNVKTRLQQYGRSGAHLGNTYSTGYVNDSKGDSLKTGLGLFEEIFSRGHSIVYRWASMKVKRDAEETEGQLLATFDYAWNKGCNGTRRPITNKKVLKSKPSKPVSPEKCAGFGDEDSKKIFSGIFKFSRSQPRLVSDRHGFNEDIVCICGFIMVDGITCKRPPVVGRKRCEEHKGRRVYGASYKSITQGNLDYPHGANLLSTTHNDQEHETTCGVNLGTRAVALRKRCEDHKGMQVNTSVSEPAAEDKIRMPVLRGVSSSFSDSINNNASSKHNAYSTSQCGSSNNPVKEHFPNTCGVMLGNGSFCRRQPIQGNKRCWQHKGMRADCNLFGVDSSLPRFDAPICAATLNNGSVCLRAPVTGEEEIPVAVFDDAI</sequence>
<proteinExistence type="predicted"/>
<accession>A0A6N2MP37</accession>
<gene>
    <name evidence="1" type="ORF">SVIM_LOCUS390849</name>
</gene>
<dbReference type="GO" id="GO:0003677">
    <property type="term" value="F:DNA binding"/>
    <property type="evidence" value="ECO:0007669"/>
    <property type="project" value="InterPro"/>
</dbReference>
<organism evidence="1">
    <name type="scientific">Salix viminalis</name>
    <name type="common">Common osier</name>
    <name type="synonym">Basket willow</name>
    <dbReference type="NCBI Taxonomy" id="40686"/>
    <lineage>
        <taxon>Eukaryota</taxon>
        <taxon>Viridiplantae</taxon>
        <taxon>Streptophyta</taxon>
        <taxon>Embryophyta</taxon>
        <taxon>Tracheophyta</taxon>
        <taxon>Spermatophyta</taxon>
        <taxon>Magnoliopsida</taxon>
        <taxon>eudicotyledons</taxon>
        <taxon>Gunneridae</taxon>
        <taxon>Pentapetalae</taxon>
        <taxon>rosids</taxon>
        <taxon>fabids</taxon>
        <taxon>Malpighiales</taxon>
        <taxon>Salicaceae</taxon>
        <taxon>Saliceae</taxon>
        <taxon>Salix</taxon>
    </lineage>
</organism>
<dbReference type="Pfam" id="PF19239">
    <property type="entry name" value="GIY_YIG_domain"/>
    <property type="match status" value="1"/>
</dbReference>
<dbReference type="AlphaFoldDB" id="A0A6N2MP37"/>
<evidence type="ECO:0008006" key="2">
    <source>
        <dbReference type="Google" id="ProtNLM"/>
    </source>
</evidence>
<dbReference type="GO" id="GO:0006355">
    <property type="term" value="P:regulation of DNA-templated transcription"/>
    <property type="evidence" value="ECO:0007669"/>
    <property type="project" value="InterPro"/>
</dbReference>
<reference evidence="1" key="1">
    <citation type="submission" date="2019-03" db="EMBL/GenBank/DDBJ databases">
        <authorList>
            <person name="Mank J."/>
            <person name="Almeida P."/>
        </authorList>
    </citation>
    <scope>NUCLEOTIDE SEQUENCE</scope>
    <source>
        <strain evidence="1">78183</strain>
    </source>
</reference>
<dbReference type="EMBL" id="CAADRP010001874">
    <property type="protein sequence ID" value="VFU55170.1"/>
    <property type="molecule type" value="Genomic_DNA"/>
</dbReference>
<protein>
    <recommendedName>
        <fullName evidence="2">GIY-YIG domain-containing protein</fullName>
    </recommendedName>
</protein>
<name>A0A6N2MP37_SALVM</name>
<dbReference type="PANTHER" id="PTHR35133">
    <property type="entry name" value="PROTEIN EFFECTOR OF TRANSCRIPTION 2-RELATED"/>
    <property type="match status" value="1"/>
</dbReference>
<dbReference type="PANTHER" id="PTHR35133:SF1">
    <property type="entry name" value="PROTEIN EFFECTOR OF TRANSCRIPTION 2-RELATED"/>
    <property type="match status" value="1"/>
</dbReference>
<evidence type="ECO:0000313" key="1">
    <source>
        <dbReference type="EMBL" id="VFU55170.1"/>
    </source>
</evidence>